<gene>
    <name evidence="1" type="ORF">NS506_04561</name>
</gene>
<name>A0ABC8AWN2_9NOCA</name>
<dbReference type="AlphaFoldDB" id="A0ABC8AWN2"/>
<evidence type="ECO:0000313" key="1">
    <source>
        <dbReference type="EMBL" id="APA98609.1"/>
    </source>
</evidence>
<organism evidence="1 2">
    <name type="scientific">Nocardia seriolae</name>
    <dbReference type="NCBI Taxonomy" id="37332"/>
    <lineage>
        <taxon>Bacteria</taxon>
        <taxon>Bacillati</taxon>
        <taxon>Actinomycetota</taxon>
        <taxon>Actinomycetes</taxon>
        <taxon>Mycobacteriales</taxon>
        <taxon>Nocardiaceae</taxon>
        <taxon>Nocardia</taxon>
    </lineage>
</organism>
<reference evidence="1 2" key="1">
    <citation type="submission" date="2016-10" db="EMBL/GenBank/DDBJ databases">
        <title>Genome sequence of Nocardia seriolae strain EM150506, isolated from Anguila japonica.</title>
        <authorList>
            <person name="Han H.-J."/>
        </authorList>
    </citation>
    <scope>NUCLEOTIDE SEQUENCE [LARGE SCALE GENOMIC DNA]</scope>
    <source>
        <strain evidence="1 2">EM150506</strain>
    </source>
</reference>
<protein>
    <recommendedName>
        <fullName evidence="3">PNPLA domain-containing protein</fullName>
    </recommendedName>
</protein>
<dbReference type="KEGG" id="nsr:NS506_04561"/>
<accession>A0ABC8AWN2</accession>
<sequence>MGQRQRCAAGDRCHREPLVSGAFPPVVVGDRCYIDGGVWSPTNADLAADSDVVLVVEPFAHRFPPGLVGAELAATGTDAVVRFGPDTATIDVLNAAAIDPDVLGGWPQAFQAGIRQADGLAQQLIDAGW</sequence>
<dbReference type="Proteomes" id="UP000180166">
    <property type="component" value="Chromosome"/>
</dbReference>
<evidence type="ECO:0008006" key="3">
    <source>
        <dbReference type="Google" id="ProtNLM"/>
    </source>
</evidence>
<evidence type="ECO:0000313" key="2">
    <source>
        <dbReference type="Proteomes" id="UP000180166"/>
    </source>
</evidence>
<dbReference type="EMBL" id="CP017839">
    <property type="protein sequence ID" value="APA98609.1"/>
    <property type="molecule type" value="Genomic_DNA"/>
</dbReference>
<proteinExistence type="predicted"/>
<dbReference type="RefSeq" id="WP_052086928.1">
    <property type="nucleotide sequence ID" value="NZ_WMKD01000318.1"/>
</dbReference>